<dbReference type="AlphaFoldDB" id="A0A6I9VW13"/>
<feature type="domain" description="HTH myb-type" evidence="9">
    <location>
        <begin position="419"/>
        <end position="465"/>
    </location>
</feature>
<feature type="domain" description="Myb-like" evidence="8">
    <location>
        <begin position="419"/>
        <end position="461"/>
    </location>
</feature>
<dbReference type="GO" id="GO:0042795">
    <property type="term" value="P:snRNA transcription by RNA polymerase II"/>
    <property type="evidence" value="ECO:0007669"/>
    <property type="project" value="TreeGrafter"/>
</dbReference>
<dbReference type="CTD" id="40949"/>
<reference evidence="11 12" key="1">
    <citation type="submission" date="2025-04" db="UniProtKB">
        <authorList>
            <consortium name="RefSeq"/>
        </authorList>
    </citation>
    <scope>IDENTIFICATION</scope>
</reference>
<evidence type="ECO:0000256" key="4">
    <source>
        <dbReference type="ARBA" id="ARBA00023163"/>
    </source>
</evidence>
<keyword evidence="3" id="KW-0238">DNA-binding</keyword>
<keyword evidence="6" id="KW-0175">Coiled coil</keyword>
<dbReference type="Proteomes" id="UP000504615">
    <property type="component" value="Unplaced"/>
</dbReference>
<feature type="compositionally biased region" description="Low complexity" evidence="7">
    <location>
        <begin position="34"/>
        <end position="47"/>
    </location>
</feature>
<dbReference type="InterPro" id="IPR051575">
    <property type="entry name" value="Myb-like_DNA-bd"/>
</dbReference>
<dbReference type="SMART" id="SM00717">
    <property type="entry name" value="SANT"/>
    <property type="match status" value="5"/>
</dbReference>
<feature type="region of interest" description="Disordered" evidence="7">
    <location>
        <begin position="27"/>
        <end position="47"/>
    </location>
</feature>
<comment type="subcellular location">
    <subcellularLocation>
        <location evidence="1">Nucleus</location>
    </subcellularLocation>
</comment>
<evidence type="ECO:0000313" key="11">
    <source>
        <dbReference type="RefSeq" id="XP_011631105.1"/>
    </source>
</evidence>
<dbReference type="PANTHER" id="PTHR46621">
    <property type="entry name" value="SNRNA-ACTIVATING PROTEIN COMPLEX SUBUNIT 4"/>
    <property type="match status" value="1"/>
</dbReference>
<keyword evidence="2" id="KW-0805">Transcription regulation</keyword>
<dbReference type="GO" id="GO:0019185">
    <property type="term" value="C:snRNA-activating protein complex"/>
    <property type="evidence" value="ECO:0007669"/>
    <property type="project" value="TreeGrafter"/>
</dbReference>
<dbReference type="PROSITE" id="PS51294">
    <property type="entry name" value="HTH_MYB"/>
    <property type="match status" value="2"/>
</dbReference>
<dbReference type="GeneID" id="105423148"/>
<evidence type="ECO:0000256" key="1">
    <source>
        <dbReference type="ARBA" id="ARBA00004123"/>
    </source>
</evidence>
<dbReference type="PANTHER" id="PTHR46621:SF1">
    <property type="entry name" value="SNRNA-ACTIVATING PROTEIN COMPLEX SUBUNIT 4"/>
    <property type="match status" value="1"/>
</dbReference>
<name>A0A6I9VW13_9HYME</name>
<dbReference type="InterPro" id="IPR017930">
    <property type="entry name" value="Myb_dom"/>
</dbReference>
<accession>A0A6I9VW13</accession>
<dbReference type="InterPro" id="IPR001005">
    <property type="entry name" value="SANT/Myb"/>
</dbReference>
<keyword evidence="4" id="KW-0804">Transcription</keyword>
<dbReference type="SUPFAM" id="SSF46689">
    <property type="entry name" value="Homeodomain-like"/>
    <property type="match status" value="3"/>
</dbReference>
<sequence>MSESDDSDILADIKALDEALALSVKNKSQEHISNSRPQSSNVSSIGLDSDDDNDNYINYLETNRVIDKSLNAYEINTRLITGLTIAKKKLSTLLEECEQKIKLLDEKMMKSMERNLSSKLTISNAGMPYFKDKNYFSAPKNYDTLMKEARGELFVVSLKKPSRWSSKDRLILLNAIKDETYASTMPDESSQKVEESTSDGTIKKLMLPLDFNKMVGALGEREFDWHKISAMDFGNRHSPNECRAMWNVYLHPTFRKTEWTSTEDKKLLRYAKEYKYQDWDTITQKLGTNRSAYQCFIRFNTIKKVPSAGRSWTKQEDRHLLKIINGVKIGDYIPWTEVANHMRHRTKQQIYTRWMYRMAPHLRKGRFTYLETSALLKAVQKYGTNFVKISNTVMPNRSSIQLHQHYDTIMENKSGFNFWTINDDMMLINLHKKHSNNWSKIATYFRNKSRTQVRHRYTALLKYIMKGISIQNIPRPPIINHPNSLATFKKQSDNASKNTNKTESEKKLKHRVIGKYDIQLRLYETLCFPPTMKRNDPHEKLYNFEELLHETKKLYNVLNVLKANLDIPGDFLNYIQLNNREKQLLISLKEYINVKKNKIQDNEFIEKFRTRMFGYSSKDSESEYFIPPLPFDGYVRTKRTINQKNKSIDCDLHVNEKFLVDIPAYFPEIPGVSLLVSSEENIQFHKLGQFLISDYHNYNQQNIDLYNSIKCTLSFDKGNNANKTSLGYNEVSANSKIKNIIEDYEHANRSKETISTLSIEEYKEMDITKNIILPNQATLLGLKNLFLWKLLYEHQNKSDHYETLAPSEKKRKRTTTMTTTDHHQPIQTENAEYQLLRTRLLQLFKLPIGLSNTLLQISGPETIFLKEEANNQNTTLIPCSVISRKTKSQDMPMQLYKKVCLSSLNVPVDNNFRISDDKAENHPVIRSCKVINKKYKVVPQ</sequence>
<keyword evidence="10" id="KW-1185">Reference proteome</keyword>
<evidence type="ECO:0000313" key="12">
    <source>
        <dbReference type="RefSeq" id="XP_011631106.1"/>
    </source>
</evidence>
<feature type="domain" description="HTH myb-type" evidence="9">
    <location>
        <begin position="251"/>
        <end position="307"/>
    </location>
</feature>
<proteinExistence type="predicted"/>
<dbReference type="GO" id="GO:0000978">
    <property type="term" value="F:RNA polymerase II cis-regulatory region sequence-specific DNA binding"/>
    <property type="evidence" value="ECO:0007669"/>
    <property type="project" value="TreeGrafter"/>
</dbReference>
<evidence type="ECO:0000259" key="9">
    <source>
        <dbReference type="PROSITE" id="PS51294"/>
    </source>
</evidence>
<dbReference type="OrthoDB" id="2143914at2759"/>
<feature type="region of interest" description="Disordered" evidence="7">
    <location>
        <begin position="802"/>
        <end position="823"/>
    </location>
</feature>
<dbReference type="KEGG" id="pbar:105423148"/>
<evidence type="ECO:0000259" key="8">
    <source>
        <dbReference type="PROSITE" id="PS50090"/>
    </source>
</evidence>
<dbReference type="RefSeq" id="XP_011631105.1">
    <property type="nucleotide sequence ID" value="XM_011632803.2"/>
</dbReference>
<evidence type="ECO:0000256" key="6">
    <source>
        <dbReference type="SAM" id="Coils"/>
    </source>
</evidence>
<dbReference type="GO" id="GO:0042796">
    <property type="term" value="P:snRNA transcription by RNA polymerase III"/>
    <property type="evidence" value="ECO:0007669"/>
    <property type="project" value="TreeGrafter"/>
</dbReference>
<feature type="coiled-coil region" evidence="6">
    <location>
        <begin position="87"/>
        <end position="114"/>
    </location>
</feature>
<evidence type="ECO:0000313" key="10">
    <source>
        <dbReference type="Proteomes" id="UP000504615"/>
    </source>
</evidence>
<dbReference type="CDD" id="cd00167">
    <property type="entry name" value="SANT"/>
    <property type="match status" value="3"/>
</dbReference>
<evidence type="ECO:0000256" key="5">
    <source>
        <dbReference type="ARBA" id="ARBA00023242"/>
    </source>
</evidence>
<dbReference type="Gene3D" id="1.10.10.60">
    <property type="entry name" value="Homeodomain-like"/>
    <property type="match status" value="4"/>
</dbReference>
<gene>
    <name evidence="11 12 13" type="primary">LOC105423148</name>
</gene>
<evidence type="ECO:0000256" key="2">
    <source>
        <dbReference type="ARBA" id="ARBA00023015"/>
    </source>
</evidence>
<feature type="domain" description="Myb-like" evidence="8">
    <location>
        <begin position="311"/>
        <end position="358"/>
    </location>
</feature>
<evidence type="ECO:0000256" key="7">
    <source>
        <dbReference type="SAM" id="MobiDB-lite"/>
    </source>
</evidence>
<dbReference type="GO" id="GO:0005634">
    <property type="term" value="C:nucleus"/>
    <property type="evidence" value="ECO:0007669"/>
    <property type="project" value="UniProtKB-SubCell"/>
</dbReference>
<evidence type="ECO:0000256" key="3">
    <source>
        <dbReference type="ARBA" id="ARBA00023125"/>
    </source>
</evidence>
<keyword evidence="5" id="KW-0539">Nucleus</keyword>
<organism evidence="10 11">
    <name type="scientific">Pogonomyrmex barbatus</name>
    <name type="common">red harvester ant</name>
    <dbReference type="NCBI Taxonomy" id="144034"/>
    <lineage>
        <taxon>Eukaryota</taxon>
        <taxon>Metazoa</taxon>
        <taxon>Ecdysozoa</taxon>
        <taxon>Arthropoda</taxon>
        <taxon>Hexapoda</taxon>
        <taxon>Insecta</taxon>
        <taxon>Pterygota</taxon>
        <taxon>Neoptera</taxon>
        <taxon>Endopterygota</taxon>
        <taxon>Hymenoptera</taxon>
        <taxon>Apocrita</taxon>
        <taxon>Aculeata</taxon>
        <taxon>Formicoidea</taxon>
        <taxon>Formicidae</taxon>
        <taxon>Myrmicinae</taxon>
        <taxon>Pogonomyrmex</taxon>
    </lineage>
</organism>
<evidence type="ECO:0000313" key="13">
    <source>
        <dbReference type="RefSeq" id="XP_025073111.1"/>
    </source>
</evidence>
<dbReference type="InterPro" id="IPR009057">
    <property type="entry name" value="Homeodomain-like_sf"/>
</dbReference>
<dbReference type="Pfam" id="PF00249">
    <property type="entry name" value="Myb_DNA-binding"/>
    <property type="match status" value="1"/>
</dbReference>
<dbReference type="RefSeq" id="XP_025073111.1">
    <property type="nucleotide sequence ID" value="XM_025217326.1"/>
</dbReference>
<protein>
    <submittedName>
        <fullName evidence="11 12">Uncharacterized protein LOC105423148</fullName>
    </submittedName>
</protein>
<dbReference type="RefSeq" id="XP_011631106.1">
    <property type="nucleotide sequence ID" value="XM_011632804.2"/>
</dbReference>
<dbReference type="PROSITE" id="PS50090">
    <property type="entry name" value="MYB_LIKE"/>
    <property type="match status" value="3"/>
</dbReference>
<dbReference type="Pfam" id="PF13921">
    <property type="entry name" value="Myb_DNA-bind_6"/>
    <property type="match status" value="1"/>
</dbReference>
<feature type="domain" description="Myb-like" evidence="8">
    <location>
        <begin position="251"/>
        <end position="303"/>
    </location>
</feature>
<dbReference type="GO" id="GO:0001006">
    <property type="term" value="F:RNA polymerase III type 3 promoter sequence-specific DNA binding"/>
    <property type="evidence" value="ECO:0007669"/>
    <property type="project" value="TreeGrafter"/>
</dbReference>